<name>A0A5C3MAD4_9AGAR</name>
<evidence type="ECO:0000313" key="2">
    <source>
        <dbReference type="Proteomes" id="UP000308652"/>
    </source>
</evidence>
<evidence type="ECO:0000313" key="1">
    <source>
        <dbReference type="EMBL" id="TFK42434.1"/>
    </source>
</evidence>
<dbReference type="EMBL" id="ML213592">
    <property type="protein sequence ID" value="TFK42434.1"/>
    <property type="molecule type" value="Genomic_DNA"/>
</dbReference>
<proteinExistence type="predicted"/>
<dbReference type="Proteomes" id="UP000308652">
    <property type="component" value="Unassembled WGS sequence"/>
</dbReference>
<protein>
    <submittedName>
        <fullName evidence="1">Uncharacterized protein</fullName>
    </submittedName>
</protein>
<gene>
    <name evidence="1" type="ORF">BDQ12DRAFT_644109</name>
</gene>
<accession>A0A5C3MAD4</accession>
<dbReference type="AlphaFoldDB" id="A0A5C3MAD4"/>
<reference evidence="1 2" key="1">
    <citation type="journal article" date="2019" name="Nat. Ecol. Evol.">
        <title>Megaphylogeny resolves global patterns of mushroom evolution.</title>
        <authorList>
            <person name="Varga T."/>
            <person name="Krizsan K."/>
            <person name="Foldi C."/>
            <person name="Dima B."/>
            <person name="Sanchez-Garcia M."/>
            <person name="Sanchez-Ramirez S."/>
            <person name="Szollosi G.J."/>
            <person name="Szarkandi J.G."/>
            <person name="Papp V."/>
            <person name="Albert L."/>
            <person name="Andreopoulos W."/>
            <person name="Angelini C."/>
            <person name="Antonin V."/>
            <person name="Barry K.W."/>
            <person name="Bougher N.L."/>
            <person name="Buchanan P."/>
            <person name="Buyck B."/>
            <person name="Bense V."/>
            <person name="Catcheside P."/>
            <person name="Chovatia M."/>
            <person name="Cooper J."/>
            <person name="Damon W."/>
            <person name="Desjardin D."/>
            <person name="Finy P."/>
            <person name="Geml J."/>
            <person name="Haridas S."/>
            <person name="Hughes K."/>
            <person name="Justo A."/>
            <person name="Karasinski D."/>
            <person name="Kautmanova I."/>
            <person name="Kiss B."/>
            <person name="Kocsube S."/>
            <person name="Kotiranta H."/>
            <person name="LaButti K.M."/>
            <person name="Lechner B.E."/>
            <person name="Liimatainen K."/>
            <person name="Lipzen A."/>
            <person name="Lukacs Z."/>
            <person name="Mihaltcheva S."/>
            <person name="Morgado L.N."/>
            <person name="Niskanen T."/>
            <person name="Noordeloos M.E."/>
            <person name="Ohm R.A."/>
            <person name="Ortiz-Santana B."/>
            <person name="Ovrebo C."/>
            <person name="Racz N."/>
            <person name="Riley R."/>
            <person name="Savchenko A."/>
            <person name="Shiryaev A."/>
            <person name="Soop K."/>
            <person name="Spirin V."/>
            <person name="Szebenyi C."/>
            <person name="Tomsovsky M."/>
            <person name="Tulloss R.E."/>
            <person name="Uehling J."/>
            <person name="Grigoriev I.V."/>
            <person name="Vagvolgyi C."/>
            <person name="Papp T."/>
            <person name="Martin F.M."/>
            <person name="Miettinen O."/>
            <person name="Hibbett D.S."/>
            <person name="Nagy L.G."/>
        </authorList>
    </citation>
    <scope>NUCLEOTIDE SEQUENCE [LARGE SCALE GENOMIC DNA]</scope>
    <source>
        <strain evidence="1 2">CBS 166.37</strain>
    </source>
</reference>
<keyword evidence="2" id="KW-1185">Reference proteome</keyword>
<sequence length="116" mass="13628">MKERKTLFSHLLSTLSAAHIDEIEALRECSVPDWMLHSRRCGVHGYLVAVDPRLDHESLRRRHFILDASPRRHQVHYQGHSEILFKPFENSQKVSSTHFQLFHNTLNPLSTPYIFI</sequence>
<organism evidence="1 2">
    <name type="scientific">Crucibulum laeve</name>
    <dbReference type="NCBI Taxonomy" id="68775"/>
    <lineage>
        <taxon>Eukaryota</taxon>
        <taxon>Fungi</taxon>
        <taxon>Dikarya</taxon>
        <taxon>Basidiomycota</taxon>
        <taxon>Agaricomycotina</taxon>
        <taxon>Agaricomycetes</taxon>
        <taxon>Agaricomycetidae</taxon>
        <taxon>Agaricales</taxon>
        <taxon>Agaricineae</taxon>
        <taxon>Nidulariaceae</taxon>
        <taxon>Crucibulum</taxon>
    </lineage>
</organism>